<dbReference type="GO" id="GO:0012505">
    <property type="term" value="C:endomembrane system"/>
    <property type="evidence" value="ECO:0007669"/>
    <property type="project" value="UniProtKB-SubCell"/>
</dbReference>
<dbReference type="InterPro" id="IPR017438">
    <property type="entry name" value="ATP-NAD_kinase_N"/>
</dbReference>
<keyword evidence="5" id="KW-0067">ATP-binding</keyword>
<evidence type="ECO:0000256" key="4">
    <source>
        <dbReference type="ARBA" id="ARBA00022777"/>
    </source>
</evidence>
<keyword evidence="4" id="KW-0418">Kinase</keyword>
<keyword evidence="3" id="KW-0547">Nucleotide-binding</keyword>
<gene>
    <name evidence="10" type="primary">LOC115387306</name>
</gene>
<evidence type="ECO:0000256" key="2">
    <source>
        <dbReference type="ARBA" id="ARBA00022679"/>
    </source>
</evidence>
<name>A0A672F2H2_SALFA</name>
<sequence>TAPPSRTPASGTRPTPRPGWRKALTESALTVQRISSSPGRTKVVFNLTDCVGCRAHRGPDGADVGAYFTAYFYPLKRRWMSAGLTRQRVEQCFRVAPVQDPLANLQEAERWARRRLSLCILRSRLPSRAPLSVIFLPGVVYSEVRRPCRVMILVNPHSGRGQALQLFSGHVQGMLTEASVPYTLVLTEHQNHAREVVRKADLSKWDALVIMSGDGLLFEVINGLMEREDWQEAIQTPLGILPGGSGNALAASIHHYSQ</sequence>
<dbReference type="OMA" id="GAINCNA"/>
<evidence type="ECO:0000256" key="6">
    <source>
        <dbReference type="ARBA" id="ARBA00023136"/>
    </source>
</evidence>
<dbReference type="EC" id="2.7.1.91" evidence="7"/>
<comment type="subcellular location">
    <subcellularLocation>
        <location evidence="1">Endomembrane system</location>
    </subcellularLocation>
</comment>
<feature type="region of interest" description="Disordered" evidence="8">
    <location>
        <begin position="1"/>
        <end position="20"/>
    </location>
</feature>
<evidence type="ECO:0000256" key="8">
    <source>
        <dbReference type="SAM" id="MobiDB-lite"/>
    </source>
</evidence>
<dbReference type="SUPFAM" id="SSF111331">
    <property type="entry name" value="NAD kinase/diacylglycerol kinase-like"/>
    <property type="match status" value="1"/>
</dbReference>
<evidence type="ECO:0000256" key="7">
    <source>
        <dbReference type="ARBA" id="ARBA00044037"/>
    </source>
</evidence>
<dbReference type="InterPro" id="IPR016064">
    <property type="entry name" value="NAD/diacylglycerol_kinase_sf"/>
</dbReference>
<dbReference type="FunFam" id="3.40.50.10330:FF:000005">
    <property type="entry name" value="Sphingosine kinase 2"/>
    <property type="match status" value="1"/>
</dbReference>
<proteinExistence type="predicted"/>
<feature type="domain" description="DAGKc" evidence="9">
    <location>
        <begin position="145"/>
        <end position="258"/>
    </location>
</feature>
<dbReference type="Gene3D" id="3.40.50.10330">
    <property type="entry name" value="Probable inorganic polyphosphate/atp-NAD kinase, domain 1"/>
    <property type="match status" value="1"/>
</dbReference>
<keyword evidence="2" id="KW-0808">Transferase</keyword>
<evidence type="ECO:0000256" key="3">
    <source>
        <dbReference type="ARBA" id="ARBA00022741"/>
    </source>
</evidence>
<dbReference type="AlphaFoldDB" id="A0A672F2H2"/>
<evidence type="ECO:0000259" key="9">
    <source>
        <dbReference type="PROSITE" id="PS50146"/>
    </source>
</evidence>
<evidence type="ECO:0000313" key="10">
    <source>
        <dbReference type="Ensembl" id="ENSSFAP00005000711.1"/>
    </source>
</evidence>
<dbReference type="GO" id="GO:0043066">
    <property type="term" value="P:negative regulation of apoptotic process"/>
    <property type="evidence" value="ECO:0007669"/>
    <property type="project" value="TreeGrafter"/>
</dbReference>
<dbReference type="GO" id="GO:0046512">
    <property type="term" value="P:sphingosine biosynthetic process"/>
    <property type="evidence" value="ECO:0007669"/>
    <property type="project" value="TreeGrafter"/>
</dbReference>
<dbReference type="GO" id="GO:0071363">
    <property type="term" value="P:cellular response to growth factor stimulus"/>
    <property type="evidence" value="ECO:0007669"/>
    <property type="project" value="TreeGrafter"/>
</dbReference>
<organism evidence="10 11">
    <name type="scientific">Salarias fasciatus</name>
    <name type="common">Jewelled blenny</name>
    <name type="synonym">Blennius fasciatus</name>
    <dbReference type="NCBI Taxonomy" id="181472"/>
    <lineage>
        <taxon>Eukaryota</taxon>
        <taxon>Metazoa</taxon>
        <taxon>Chordata</taxon>
        <taxon>Craniata</taxon>
        <taxon>Vertebrata</taxon>
        <taxon>Euteleostomi</taxon>
        <taxon>Actinopterygii</taxon>
        <taxon>Neopterygii</taxon>
        <taxon>Teleostei</taxon>
        <taxon>Neoteleostei</taxon>
        <taxon>Acanthomorphata</taxon>
        <taxon>Ovalentaria</taxon>
        <taxon>Blenniimorphae</taxon>
        <taxon>Blenniiformes</taxon>
        <taxon>Blennioidei</taxon>
        <taxon>Blenniidae</taxon>
        <taxon>Salariinae</taxon>
        <taxon>Salarias</taxon>
    </lineage>
</organism>
<keyword evidence="11" id="KW-1185">Reference proteome</keyword>
<dbReference type="PANTHER" id="PTHR12358:SF47">
    <property type="entry name" value="SPHINGOSINE KINASE 1"/>
    <property type="match status" value="1"/>
</dbReference>
<accession>A0A672F2H2</accession>
<dbReference type="GO" id="GO:0005524">
    <property type="term" value="F:ATP binding"/>
    <property type="evidence" value="ECO:0007669"/>
    <property type="project" value="UniProtKB-KW"/>
</dbReference>
<evidence type="ECO:0000256" key="1">
    <source>
        <dbReference type="ARBA" id="ARBA00004308"/>
    </source>
</evidence>
<dbReference type="Pfam" id="PF00781">
    <property type="entry name" value="DAGK_cat"/>
    <property type="match status" value="1"/>
</dbReference>
<dbReference type="GO" id="GO:0016020">
    <property type="term" value="C:membrane"/>
    <property type="evidence" value="ECO:0007669"/>
    <property type="project" value="TreeGrafter"/>
</dbReference>
<reference evidence="10" key="2">
    <citation type="submission" date="2025-08" db="UniProtKB">
        <authorList>
            <consortium name="Ensembl"/>
        </authorList>
    </citation>
    <scope>IDENTIFICATION</scope>
</reference>
<keyword evidence="6" id="KW-0472">Membrane</keyword>
<dbReference type="PANTHER" id="PTHR12358">
    <property type="entry name" value="SPHINGOSINE KINASE"/>
    <property type="match status" value="1"/>
</dbReference>
<dbReference type="GO" id="GO:0008481">
    <property type="term" value="F:sphingosine kinase activity"/>
    <property type="evidence" value="ECO:0007669"/>
    <property type="project" value="UniProtKB-EC"/>
</dbReference>
<dbReference type="InterPro" id="IPR050187">
    <property type="entry name" value="Lipid_Phosphate_FormReg"/>
</dbReference>
<protein>
    <recommendedName>
        <fullName evidence="7">sphingosine kinase</fullName>
        <ecNumber evidence="7">2.7.1.91</ecNumber>
    </recommendedName>
</protein>
<dbReference type="Ensembl" id="ENSSFAT00005000742.1">
    <property type="protein sequence ID" value="ENSSFAP00005000711.1"/>
    <property type="gene ID" value="ENSSFAG00005000506.1"/>
</dbReference>
<dbReference type="PROSITE" id="PS50146">
    <property type="entry name" value="DAGK"/>
    <property type="match status" value="1"/>
</dbReference>
<dbReference type="InParanoid" id="A0A672F2H2"/>
<dbReference type="Proteomes" id="UP000472267">
    <property type="component" value="Chromosome 4"/>
</dbReference>
<dbReference type="InterPro" id="IPR001206">
    <property type="entry name" value="Diacylglycerol_kinase_cat_dom"/>
</dbReference>
<reference evidence="10" key="3">
    <citation type="submission" date="2025-09" db="UniProtKB">
        <authorList>
            <consortium name="Ensembl"/>
        </authorList>
    </citation>
    <scope>IDENTIFICATION</scope>
</reference>
<evidence type="ECO:0000313" key="11">
    <source>
        <dbReference type="Proteomes" id="UP000472267"/>
    </source>
</evidence>
<evidence type="ECO:0000256" key="5">
    <source>
        <dbReference type="ARBA" id="ARBA00022840"/>
    </source>
</evidence>
<dbReference type="GO" id="GO:0005737">
    <property type="term" value="C:cytoplasm"/>
    <property type="evidence" value="ECO:0007669"/>
    <property type="project" value="TreeGrafter"/>
</dbReference>
<reference evidence="10" key="1">
    <citation type="submission" date="2019-06" db="EMBL/GenBank/DDBJ databases">
        <authorList>
            <consortium name="Wellcome Sanger Institute Data Sharing"/>
        </authorList>
    </citation>
    <scope>NUCLEOTIDE SEQUENCE [LARGE SCALE GENOMIC DNA]</scope>
</reference>